<sequence length="141" mass="14270">MADQVGREGGGAVMRTVLGALGVAGMGLGVWLLLGVRDPVDVAVWLAGAIVLHDGLIAPLVLAAGLFVGGLRARGVVRAVLIVAGALTMIALPPLLRPGAPANSSVLPLDYLRNWLWAMAALGAVAVGAGVLGWARGRGRR</sequence>
<evidence type="ECO:0000256" key="1">
    <source>
        <dbReference type="SAM" id="Phobius"/>
    </source>
</evidence>
<feature type="transmembrane region" description="Helical" evidence="1">
    <location>
        <begin position="42"/>
        <end position="68"/>
    </location>
</feature>
<protein>
    <recommendedName>
        <fullName evidence="4">Integral membrane protein</fullName>
    </recommendedName>
</protein>
<feature type="transmembrane region" description="Helical" evidence="1">
    <location>
        <begin position="75"/>
        <end position="95"/>
    </location>
</feature>
<keyword evidence="3" id="KW-1185">Reference proteome</keyword>
<name>A0ABR7S8Z4_9ACTN</name>
<reference evidence="2 3" key="1">
    <citation type="submission" date="2020-08" db="EMBL/GenBank/DDBJ databases">
        <title>Genemic of Streptomyces polyaspartic.</title>
        <authorList>
            <person name="Liu W."/>
        </authorList>
    </citation>
    <scope>NUCLEOTIDE SEQUENCE [LARGE SCALE GENOMIC DNA]</scope>
    <source>
        <strain evidence="2 3">TRM66268-LWL</strain>
    </source>
</reference>
<dbReference type="EMBL" id="JACTVJ010000004">
    <property type="protein sequence ID" value="MBC9711935.1"/>
    <property type="molecule type" value="Genomic_DNA"/>
</dbReference>
<dbReference type="Proteomes" id="UP000642284">
    <property type="component" value="Unassembled WGS sequence"/>
</dbReference>
<evidence type="ECO:0000313" key="2">
    <source>
        <dbReference type="EMBL" id="MBC9711935.1"/>
    </source>
</evidence>
<feature type="transmembrane region" description="Helical" evidence="1">
    <location>
        <begin position="12"/>
        <end position="36"/>
    </location>
</feature>
<keyword evidence="1" id="KW-1133">Transmembrane helix</keyword>
<keyword evidence="1" id="KW-0472">Membrane</keyword>
<keyword evidence="1" id="KW-0812">Transmembrane</keyword>
<evidence type="ECO:0008006" key="4">
    <source>
        <dbReference type="Google" id="ProtNLM"/>
    </source>
</evidence>
<proteinExistence type="predicted"/>
<accession>A0ABR7S8Z4</accession>
<evidence type="ECO:0000313" key="3">
    <source>
        <dbReference type="Proteomes" id="UP000642284"/>
    </source>
</evidence>
<gene>
    <name evidence="2" type="ORF">H9Y04_05050</name>
</gene>
<organism evidence="2 3">
    <name type="scientific">Streptomyces polyasparticus</name>
    <dbReference type="NCBI Taxonomy" id="2767826"/>
    <lineage>
        <taxon>Bacteria</taxon>
        <taxon>Bacillati</taxon>
        <taxon>Actinomycetota</taxon>
        <taxon>Actinomycetes</taxon>
        <taxon>Kitasatosporales</taxon>
        <taxon>Streptomycetaceae</taxon>
        <taxon>Streptomyces</taxon>
    </lineage>
</organism>
<comment type="caution">
    <text evidence="2">The sequence shown here is derived from an EMBL/GenBank/DDBJ whole genome shotgun (WGS) entry which is preliminary data.</text>
</comment>
<feature type="transmembrane region" description="Helical" evidence="1">
    <location>
        <begin position="115"/>
        <end position="135"/>
    </location>
</feature>